<name>A0A0Q9YKE9_9GAMM</name>
<dbReference type="InterPro" id="IPR041489">
    <property type="entry name" value="PDZ_6"/>
</dbReference>
<feature type="transmembrane region" description="Helical" evidence="11">
    <location>
        <begin position="423"/>
        <end position="444"/>
    </location>
</feature>
<reference evidence="14" key="2">
    <citation type="journal article" date="2016" name="Genome Announc.">
        <title>Draft Genome Sequences of Two Novel Amoeba-Resistant Intranuclear Bacteria, 'Candidatus Berkiella cookevillensis' and 'Candidatus Berkiella aquae'.</title>
        <authorList>
            <person name="Mehari Y.T."/>
            <person name="Arivett B.A."/>
            <person name="Farone A.L."/>
            <person name="Gunderson J.H."/>
            <person name="Farone M.B."/>
        </authorList>
    </citation>
    <scope>NUCLEOTIDE SEQUENCE</scope>
    <source>
        <strain evidence="14">HT99</strain>
    </source>
</reference>
<dbReference type="PROSITE" id="PS50106">
    <property type="entry name" value="PDZ"/>
    <property type="match status" value="1"/>
</dbReference>
<dbReference type="SMART" id="SM00228">
    <property type="entry name" value="PDZ"/>
    <property type="match status" value="2"/>
</dbReference>
<feature type="transmembrane region" description="Helical" evidence="11">
    <location>
        <begin position="94"/>
        <end position="119"/>
    </location>
</feature>
<feature type="transmembrane region" description="Helical" evidence="11">
    <location>
        <begin position="378"/>
        <end position="411"/>
    </location>
</feature>
<keyword evidence="6 11" id="KW-0378">Hydrolase</keyword>
<evidence type="ECO:0000256" key="5">
    <source>
        <dbReference type="ARBA" id="ARBA00022692"/>
    </source>
</evidence>
<evidence type="ECO:0000256" key="6">
    <source>
        <dbReference type="ARBA" id="ARBA00022801"/>
    </source>
</evidence>
<dbReference type="InterPro" id="IPR001478">
    <property type="entry name" value="PDZ"/>
</dbReference>
<dbReference type="EMBL" id="LKAJ02000001">
    <property type="protein sequence ID" value="MCS5711159.1"/>
    <property type="molecule type" value="Genomic_DNA"/>
</dbReference>
<evidence type="ECO:0000259" key="12">
    <source>
        <dbReference type="PROSITE" id="PS50106"/>
    </source>
</evidence>
<evidence type="ECO:0000256" key="4">
    <source>
        <dbReference type="ARBA" id="ARBA00022670"/>
    </source>
</evidence>
<keyword evidence="8 11" id="KW-1133">Transmembrane helix</keyword>
<comment type="similarity">
    <text evidence="3 11">Belongs to the peptidase M50B family.</text>
</comment>
<dbReference type="EC" id="3.4.24.-" evidence="11"/>
<evidence type="ECO:0000256" key="8">
    <source>
        <dbReference type="ARBA" id="ARBA00022989"/>
    </source>
</evidence>
<evidence type="ECO:0000256" key="9">
    <source>
        <dbReference type="ARBA" id="ARBA00023049"/>
    </source>
</evidence>
<dbReference type="InterPro" id="IPR036034">
    <property type="entry name" value="PDZ_sf"/>
</dbReference>
<feature type="transmembrane region" description="Helical" evidence="11">
    <location>
        <begin position="6"/>
        <end position="29"/>
    </location>
</feature>
<dbReference type="Pfam" id="PF17820">
    <property type="entry name" value="PDZ_6"/>
    <property type="match status" value="1"/>
</dbReference>
<accession>A0A0Q9YKE9</accession>
<feature type="domain" description="PDZ" evidence="12">
    <location>
        <begin position="224"/>
        <end position="279"/>
    </location>
</feature>
<dbReference type="GO" id="GO:0006508">
    <property type="term" value="P:proteolysis"/>
    <property type="evidence" value="ECO:0007669"/>
    <property type="project" value="UniProtKB-KW"/>
</dbReference>
<dbReference type="InterPro" id="IPR004387">
    <property type="entry name" value="Pept_M50_Zn"/>
</dbReference>
<protein>
    <recommendedName>
        <fullName evidence="11">Zinc metalloprotease</fullName>
        <ecNumber evidence="11">3.4.24.-</ecNumber>
    </recommendedName>
</protein>
<evidence type="ECO:0000256" key="10">
    <source>
        <dbReference type="ARBA" id="ARBA00023136"/>
    </source>
</evidence>
<dbReference type="CDD" id="cd06163">
    <property type="entry name" value="S2P-M50_PDZ_RseP-like"/>
    <property type="match status" value="2"/>
</dbReference>
<organism evidence="13">
    <name type="scientific">Candidatus Berkiella aquae</name>
    <dbReference type="NCBI Taxonomy" id="295108"/>
    <lineage>
        <taxon>Bacteria</taxon>
        <taxon>Pseudomonadati</taxon>
        <taxon>Pseudomonadota</taxon>
        <taxon>Gammaproteobacteria</taxon>
        <taxon>Candidatus Berkiellales</taxon>
        <taxon>Candidatus Berkiellaceae</taxon>
        <taxon>Candidatus Berkiella</taxon>
    </lineage>
</organism>
<dbReference type="PANTHER" id="PTHR42837:SF2">
    <property type="entry name" value="MEMBRANE METALLOPROTEASE ARASP2, CHLOROPLASTIC-RELATED"/>
    <property type="match status" value="1"/>
</dbReference>
<evidence type="ECO:0000256" key="7">
    <source>
        <dbReference type="ARBA" id="ARBA00022833"/>
    </source>
</evidence>
<dbReference type="PANTHER" id="PTHR42837">
    <property type="entry name" value="REGULATOR OF SIGMA-E PROTEASE RSEP"/>
    <property type="match status" value="1"/>
</dbReference>
<evidence type="ECO:0000256" key="2">
    <source>
        <dbReference type="ARBA" id="ARBA00004141"/>
    </source>
</evidence>
<evidence type="ECO:0000313" key="13">
    <source>
        <dbReference type="EMBL" id="KRG21173.1"/>
    </source>
</evidence>
<dbReference type="AlphaFoldDB" id="A0A0Q9YKE9"/>
<comment type="subcellular location">
    <subcellularLocation>
        <location evidence="2">Membrane</location>
        <topology evidence="2">Multi-pass membrane protein</topology>
    </subcellularLocation>
</comment>
<dbReference type="STRING" id="295108.HT99x_01729"/>
<dbReference type="Proteomes" id="UP000051497">
    <property type="component" value="Unassembled WGS sequence"/>
</dbReference>
<dbReference type="Gene3D" id="2.30.42.10">
    <property type="match status" value="2"/>
</dbReference>
<reference evidence="13" key="1">
    <citation type="submission" date="2015-09" db="EMBL/GenBank/DDBJ databases">
        <title>Draft Genome Sequences of Two Novel Amoeba-resistant Intranuclear Bacteria, Candidatus Berkiella cookevillensis and Candidatus Berkiella aquae.</title>
        <authorList>
            <person name="Mehari Y.T."/>
            <person name="Arivett B.A."/>
            <person name="Farone A.L."/>
            <person name="Gunderson J.H."/>
            <person name="Farone M.B."/>
        </authorList>
    </citation>
    <scope>NUCLEOTIDE SEQUENCE [LARGE SCALE GENOMIC DNA]</scope>
    <source>
        <strain evidence="13">HT99</strain>
    </source>
</reference>
<keyword evidence="15" id="KW-1185">Reference proteome</keyword>
<gene>
    <name evidence="13" type="primary">rseP</name>
    <name evidence="14" type="ORF">HT99x_006920</name>
    <name evidence="13" type="ORF">HT99x_01729</name>
</gene>
<keyword evidence="10 11" id="KW-0472">Membrane</keyword>
<dbReference type="EMBL" id="LKAJ01000006">
    <property type="protein sequence ID" value="KRG21173.1"/>
    <property type="molecule type" value="Genomic_DNA"/>
</dbReference>
<keyword evidence="9 11" id="KW-0482">Metalloprotease</keyword>
<dbReference type="SUPFAM" id="SSF50156">
    <property type="entry name" value="PDZ domain-like"/>
    <property type="match status" value="2"/>
</dbReference>
<dbReference type="RefSeq" id="WP_075066354.1">
    <property type="nucleotide sequence ID" value="NZ_LKAJ02000001.1"/>
</dbReference>
<comment type="caution">
    <text evidence="13">The sequence shown here is derived from an EMBL/GenBank/DDBJ whole genome shotgun (WGS) entry which is preliminary data.</text>
</comment>
<keyword evidence="4 13" id="KW-0645">Protease</keyword>
<dbReference type="GO" id="GO:0046872">
    <property type="term" value="F:metal ion binding"/>
    <property type="evidence" value="ECO:0007669"/>
    <property type="project" value="UniProtKB-KW"/>
</dbReference>
<dbReference type="NCBIfam" id="NF008046">
    <property type="entry name" value="PRK10779.1"/>
    <property type="match status" value="1"/>
</dbReference>
<keyword evidence="11" id="KW-0479">Metal-binding</keyword>
<dbReference type="GO" id="GO:0004222">
    <property type="term" value="F:metalloendopeptidase activity"/>
    <property type="evidence" value="ECO:0007669"/>
    <property type="project" value="InterPro"/>
</dbReference>
<reference evidence="14" key="3">
    <citation type="submission" date="2021-06" db="EMBL/GenBank/DDBJ databases">
        <title>Genomic Description and Analysis of Intracellular Bacteria, Candidatus Berkiella cookevillensis and Candidatus Berkiella aquae.</title>
        <authorList>
            <person name="Kidane D.T."/>
            <person name="Mehari Y.T."/>
            <person name="Rice F.C."/>
            <person name="Arivett B.A."/>
            <person name="Farone A.L."/>
            <person name="Berk S.G."/>
            <person name="Farone M.B."/>
        </authorList>
    </citation>
    <scope>NUCLEOTIDE SEQUENCE</scope>
    <source>
        <strain evidence="14">HT99</strain>
    </source>
</reference>
<dbReference type="NCBIfam" id="TIGR00054">
    <property type="entry name" value="RIP metalloprotease RseP"/>
    <property type="match status" value="1"/>
</dbReference>
<comment type="cofactor">
    <cofactor evidence="1 11">
        <name>Zn(2+)</name>
        <dbReference type="ChEBI" id="CHEBI:29105"/>
    </cofactor>
</comment>
<dbReference type="OrthoDB" id="9782003at2"/>
<dbReference type="InterPro" id="IPR008915">
    <property type="entry name" value="Peptidase_M50"/>
</dbReference>
<evidence type="ECO:0000313" key="14">
    <source>
        <dbReference type="EMBL" id="MCS5711159.1"/>
    </source>
</evidence>
<dbReference type="Pfam" id="PF02163">
    <property type="entry name" value="Peptidase_M50"/>
    <property type="match status" value="1"/>
</dbReference>
<sequence length="451" mass="49693">MSGLFTSIIAFIVAIGLLVTFHELGHFSLARLLGVKVLRFSIGFGKTLWRFQDRHKTEYVIAALPLGGYVKMLDEREGPVAEHEKSAAFNQKPLWARTLIVLAGPVFNFLFAIIAYWLMYMIGITGLAPIVGELKPHSIAAVAGLEPKDEILKVDGITTSSWQRVTNQLLARLGDKETLSIEVLRDGQHETLSLKLATWQLKGDRPDLVDALGIIPYQPPIPPLVHEVIPDEPAAKAGIRAGDVIIAVNREPISAWQDFTRVVVKSINKPMILTVKRQNETQDITFKPRARESDTGEMIGYAGIVVKSVEMPPELLRKERLGPIAAFVEANKKTAEYIRLTFRVIAKMITGDVGLKTLSGPLTIAEGAGASASFGIQYYLGFLALISISLGVLNLLPIPILDGGHLLYFLIEAIQGKPVSERVQLYGFKLGMLLLIFLMSVAFYNDLARIF</sequence>
<evidence type="ECO:0000256" key="3">
    <source>
        <dbReference type="ARBA" id="ARBA00007931"/>
    </source>
</evidence>
<proteinExistence type="inferred from homology"/>
<dbReference type="GO" id="GO:0016020">
    <property type="term" value="C:membrane"/>
    <property type="evidence" value="ECO:0007669"/>
    <property type="project" value="UniProtKB-SubCell"/>
</dbReference>
<evidence type="ECO:0000256" key="1">
    <source>
        <dbReference type="ARBA" id="ARBA00001947"/>
    </source>
</evidence>
<keyword evidence="5 11" id="KW-0812">Transmembrane</keyword>
<keyword evidence="7 11" id="KW-0862">Zinc</keyword>
<evidence type="ECO:0000256" key="11">
    <source>
        <dbReference type="RuleBase" id="RU362031"/>
    </source>
</evidence>
<evidence type="ECO:0000313" key="15">
    <source>
        <dbReference type="Proteomes" id="UP000051497"/>
    </source>
</evidence>